<name>A0A3S4IEV5_9ENTR</name>
<dbReference type="KEGG" id="clap:NCTC11466_02723"/>
<proteinExistence type="predicted"/>
<dbReference type="OrthoDB" id="6628209at2"/>
<reference evidence="1 2" key="1">
    <citation type="submission" date="2018-12" db="EMBL/GenBank/DDBJ databases">
        <authorList>
            <consortium name="Pathogen Informatics"/>
        </authorList>
    </citation>
    <scope>NUCLEOTIDE SEQUENCE [LARGE SCALE GENOMIC DNA]</scope>
    <source>
        <strain evidence="1 2">NCTC11466</strain>
    </source>
</reference>
<gene>
    <name evidence="1" type="ORF">NCTC11466_02723</name>
</gene>
<dbReference type="EMBL" id="LR134201">
    <property type="protein sequence ID" value="VEB98539.1"/>
    <property type="molecule type" value="Genomic_DNA"/>
</dbReference>
<protein>
    <submittedName>
        <fullName evidence="1">Uncharacterized protein</fullName>
    </submittedName>
</protein>
<organism evidence="1 2">
    <name type="scientific">Cedecea lapagei</name>
    <dbReference type="NCBI Taxonomy" id="158823"/>
    <lineage>
        <taxon>Bacteria</taxon>
        <taxon>Pseudomonadati</taxon>
        <taxon>Pseudomonadota</taxon>
        <taxon>Gammaproteobacteria</taxon>
        <taxon>Enterobacterales</taxon>
        <taxon>Enterobacteriaceae</taxon>
        <taxon>Cedecea</taxon>
    </lineage>
</organism>
<evidence type="ECO:0000313" key="1">
    <source>
        <dbReference type="EMBL" id="VEB98539.1"/>
    </source>
</evidence>
<dbReference type="AlphaFoldDB" id="A0A3S4IEV5"/>
<keyword evidence="2" id="KW-1185">Reference proteome</keyword>
<accession>A0A3S4IEV5</accession>
<evidence type="ECO:0000313" key="2">
    <source>
        <dbReference type="Proteomes" id="UP000274122"/>
    </source>
</evidence>
<sequence>MDKDKCHIEELHPEMLQVIGTAVVHLLAGKETLSRESIADRVHCLYANGLDDAAVQRAVDVLILG</sequence>
<dbReference type="Proteomes" id="UP000274122">
    <property type="component" value="Chromosome"/>
</dbReference>